<evidence type="ECO:0000256" key="20">
    <source>
        <dbReference type="PIRSR" id="PIRSR017689-50"/>
    </source>
</evidence>
<evidence type="ECO:0000256" key="8">
    <source>
        <dbReference type="ARBA" id="ARBA00022679"/>
    </source>
</evidence>
<evidence type="ECO:0000256" key="19">
    <source>
        <dbReference type="PIRSR" id="PIRSR017689-1"/>
    </source>
</evidence>
<sequence length="482" mass="52966">MNSKSLELAERLIPATYLRQAAECDVYREKQIQILIDQRKCPDEGWDDATIELLVNKLSRMDSNNFPHNCGVGERESRIYSGLVSQRHYRLGHGIGRSGDIAEVQPKAAGSSLLNKLTNAIVLDVIRSVGVPKTAACLVVPVATGMSIVLCLLTLRQQRPKAKYVLWPRIDQKSCFKSIITAGYEPAIIENKLEGDELRTDVDELERQLLSLGADSVAAVMTTTSCFAPRAIDRLEEVAKLCAQHGVPHIINNAYGVQSSKCMHHIQEASRVGRVDAFVQSTDKNFMVPVGGAVIAGFDSEFIEQVGKMYPGRASSSPVVDLFITLLSMGKNGYKKLLAERKMMKKQLEELMEVVVQKNGLRLLSTKNNPISIGMSLPQDSSSVLTELGSMLFLRGVSGTRVIATTDAKTISGHTFQGWGSHASDYPVAYLTAAASIGMTAEDINLFVQRLDKCLQKFMAQRNENNTSKEDNEDNLDNAVKS</sequence>
<evidence type="ECO:0000313" key="22">
    <source>
        <dbReference type="Proteomes" id="UP001381693"/>
    </source>
</evidence>
<protein>
    <recommendedName>
        <fullName evidence="6 18">O-phosphoseryl-tRNA(Sec) selenium transferase</fullName>
        <ecNumber evidence="5 18">2.9.1.2</ecNumber>
    </recommendedName>
    <alternativeName>
        <fullName evidence="14 18">Selenocysteine synthase</fullName>
    </alternativeName>
    <alternativeName>
        <fullName evidence="15 18">Selenocysteinyl-tRNA(Sec) synthase</fullName>
    </alternativeName>
    <alternativeName>
        <fullName evidence="16 18">Sep-tRNA:Sec-tRNA synthase</fullName>
    </alternativeName>
</protein>
<dbReference type="EC" id="2.9.1.2" evidence="5 18"/>
<dbReference type="EMBL" id="JAXCGZ010015221">
    <property type="protein sequence ID" value="KAK7070844.1"/>
    <property type="molecule type" value="Genomic_DNA"/>
</dbReference>
<reference evidence="21 22" key="1">
    <citation type="submission" date="2023-11" db="EMBL/GenBank/DDBJ databases">
        <title>Halocaridina rubra genome assembly.</title>
        <authorList>
            <person name="Smith C."/>
        </authorList>
    </citation>
    <scope>NUCLEOTIDE SEQUENCE [LARGE SCALE GENOMIC DNA]</scope>
    <source>
        <strain evidence="21">EP-1</strain>
        <tissue evidence="21">Whole</tissue>
    </source>
</reference>
<dbReference type="GO" id="GO:0098621">
    <property type="term" value="F:O-phosphoseryl-tRNA(Sec) selenium transferase activity"/>
    <property type="evidence" value="ECO:0007669"/>
    <property type="project" value="UniProtKB-EC"/>
</dbReference>
<keyword evidence="18" id="KW-0963">Cytoplasm</keyword>
<evidence type="ECO:0000256" key="11">
    <source>
        <dbReference type="ARBA" id="ARBA00022917"/>
    </source>
</evidence>
<name>A0AAN8X0T4_HALRR</name>
<keyword evidence="10 18" id="KW-0663">Pyridoxal phosphate</keyword>
<dbReference type="NCBIfam" id="TIGR03531">
    <property type="entry name" value="selenium_SpcS"/>
    <property type="match status" value="1"/>
</dbReference>
<dbReference type="Proteomes" id="UP001381693">
    <property type="component" value="Unassembled WGS sequence"/>
</dbReference>
<keyword evidence="9 18" id="KW-0694">RNA-binding</keyword>
<evidence type="ECO:0000256" key="2">
    <source>
        <dbReference type="ARBA" id="ARBA00002552"/>
    </source>
</evidence>
<dbReference type="InterPro" id="IPR008829">
    <property type="entry name" value="SepSecS/SepCysS"/>
</dbReference>
<evidence type="ECO:0000256" key="14">
    <source>
        <dbReference type="ARBA" id="ARBA00030669"/>
    </source>
</evidence>
<dbReference type="GO" id="GO:0001717">
    <property type="term" value="P:conversion of seryl-tRNAsec to selenocys-tRNAsec"/>
    <property type="evidence" value="ECO:0007669"/>
    <property type="project" value="UniProtKB-UniRule"/>
</dbReference>
<evidence type="ECO:0000256" key="1">
    <source>
        <dbReference type="ARBA" id="ARBA00001933"/>
    </source>
</evidence>
<comment type="function">
    <text evidence="2 18">Converts O-phosphoseryl-tRNA(Sec) to selenocysteinyl-tRNA(Sec) required for selenoprotein biosynthesis.</text>
</comment>
<dbReference type="PANTHER" id="PTHR12944">
    <property type="entry name" value="SOLUBLE LIVER ANTIGEN/LIVER PANCREAS ANTIGEN"/>
    <property type="match status" value="1"/>
</dbReference>
<evidence type="ECO:0000256" key="6">
    <source>
        <dbReference type="ARBA" id="ARBA00021963"/>
    </source>
</evidence>
<comment type="similarity">
    <text evidence="4 18">Belongs to the SepSecS family.</text>
</comment>
<feature type="site" description="May act as a substrate filter by repelling compounds with a negatively charged alpha-carboxylate" evidence="20">
    <location>
        <position position="74"/>
    </location>
</feature>
<comment type="catalytic activity">
    <reaction evidence="17 18">
        <text>O-phospho-L-seryl-tRNA(Sec) + selenophosphate + H2O = L-selenocysteinyl-tRNA(Sec) + 2 phosphate</text>
        <dbReference type="Rhea" id="RHEA:25041"/>
        <dbReference type="Rhea" id="RHEA-COMP:9743"/>
        <dbReference type="Rhea" id="RHEA-COMP:9947"/>
        <dbReference type="ChEBI" id="CHEBI:15377"/>
        <dbReference type="ChEBI" id="CHEBI:16144"/>
        <dbReference type="ChEBI" id="CHEBI:43474"/>
        <dbReference type="ChEBI" id="CHEBI:78551"/>
        <dbReference type="ChEBI" id="CHEBI:78573"/>
        <dbReference type="EC" id="2.9.1.2"/>
    </reaction>
</comment>
<comment type="subcellular location">
    <subcellularLocation>
        <location evidence="18">Cytoplasm</location>
    </subcellularLocation>
</comment>
<keyword evidence="12 18" id="KW-0711">Selenium</keyword>
<dbReference type="InterPro" id="IPR019872">
    <property type="entry name" value="Sec-tRNA_Se_transferase"/>
</dbReference>
<dbReference type="Gene3D" id="3.40.640.10">
    <property type="entry name" value="Type I PLP-dependent aspartate aminotransferase-like (Major domain)"/>
    <property type="match status" value="1"/>
</dbReference>
<evidence type="ECO:0000256" key="15">
    <source>
        <dbReference type="ARBA" id="ARBA00032048"/>
    </source>
</evidence>
<evidence type="ECO:0000256" key="4">
    <source>
        <dbReference type="ARBA" id="ARBA00007037"/>
    </source>
</evidence>
<evidence type="ECO:0000256" key="7">
    <source>
        <dbReference type="ARBA" id="ARBA00022555"/>
    </source>
</evidence>
<proteinExistence type="inferred from homology"/>
<keyword evidence="22" id="KW-1185">Reference proteome</keyword>
<feature type="binding site" evidence="19">
    <location>
        <position position="271"/>
    </location>
    <ligand>
        <name>tRNA</name>
        <dbReference type="ChEBI" id="CHEBI:17843"/>
    </ligand>
</feature>
<keyword evidence="8 18" id="KW-0808">Transferase</keyword>
<gene>
    <name evidence="21" type="ORF">SK128_002687</name>
</gene>
<evidence type="ECO:0000313" key="21">
    <source>
        <dbReference type="EMBL" id="KAK7070844.1"/>
    </source>
</evidence>
<evidence type="ECO:0000256" key="16">
    <source>
        <dbReference type="ARBA" id="ARBA00032693"/>
    </source>
</evidence>
<keyword evidence="7 18" id="KW-0820">tRNA-binding</keyword>
<dbReference type="GO" id="GO:0000049">
    <property type="term" value="F:tRNA binding"/>
    <property type="evidence" value="ECO:0007669"/>
    <property type="project" value="UniProtKB-UniRule"/>
</dbReference>
<dbReference type="AlphaFoldDB" id="A0AAN8X0T4"/>
<feature type="binding site" evidence="19">
    <location>
        <position position="105"/>
    </location>
    <ligand>
        <name>substrate</name>
    </ligand>
</feature>
<evidence type="ECO:0000256" key="17">
    <source>
        <dbReference type="ARBA" id="ARBA00048808"/>
    </source>
</evidence>
<dbReference type="GO" id="GO:0001514">
    <property type="term" value="P:selenocysteine incorporation"/>
    <property type="evidence" value="ECO:0007669"/>
    <property type="project" value="TreeGrafter"/>
</dbReference>
<evidence type="ECO:0000256" key="3">
    <source>
        <dbReference type="ARBA" id="ARBA00004822"/>
    </source>
</evidence>
<comment type="cofactor">
    <cofactor evidence="1 18 20">
        <name>pyridoxal 5'-phosphate</name>
        <dbReference type="ChEBI" id="CHEBI:597326"/>
    </cofactor>
</comment>
<evidence type="ECO:0000256" key="18">
    <source>
        <dbReference type="PIRNR" id="PIRNR017689"/>
    </source>
</evidence>
<comment type="subunit">
    <text evidence="13">Homotetramer formed by a catalytic dimer and a non-catalytic dimer serving as a binding platform that orients tRNASec for catalysis. Each tetramer binds the CCA ends of two tRNAs which point to the active sites of the catalytic dimer.</text>
</comment>
<feature type="modified residue" description="N6-(pyridoxal phosphate)lysine" evidence="20">
    <location>
        <position position="284"/>
    </location>
</feature>
<evidence type="ECO:0000256" key="5">
    <source>
        <dbReference type="ARBA" id="ARBA00012464"/>
    </source>
</evidence>
<evidence type="ECO:0000256" key="9">
    <source>
        <dbReference type="ARBA" id="ARBA00022884"/>
    </source>
</evidence>
<feature type="binding site" evidence="19">
    <location>
        <position position="395"/>
    </location>
    <ligand>
        <name>tRNA</name>
        <dbReference type="ChEBI" id="CHEBI:17843"/>
    </ligand>
</feature>
<feature type="binding site" evidence="19">
    <location>
        <position position="98"/>
    </location>
    <ligand>
        <name>substrate</name>
    </ligand>
</feature>
<dbReference type="SUPFAM" id="SSF53383">
    <property type="entry name" value="PLP-dependent transferases"/>
    <property type="match status" value="1"/>
</dbReference>
<comment type="pathway">
    <text evidence="3 18">Aminoacyl-tRNA biosynthesis; selenocysteinyl-tRNA(Sec) biosynthesis; selenocysteinyl-tRNA(Sec) from L-seryl-tRNA(Sec) (archaeal/eukaryal route): step 2/2.</text>
</comment>
<feature type="binding site" evidence="19">
    <location>
        <position position="97"/>
    </location>
    <ligand>
        <name>substrate</name>
    </ligand>
</feature>
<evidence type="ECO:0000256" key="13">
    <source>
        <dbReference type="ARBA" id="ARBA00026053"/>
    </source>
</evidence>
<dbReference type="GO" id="GO:0005737">
    <property type="term" value="C:cytoplasm"/>
    <property type="evidence" value="ECO:0007669"/>
    <property type="project" value="UniProtKB-SubCell"/>
</dbReference>
<evidence type="ECO:0000256" key="12">
    <source>
        <dbReference type="ARBA" id="ARBA00023266"/>
    </source>
</evidence>
<organism evidence="21 22">
    <name type="scientific">Halocaridina rubra</name>
    <name type="common">Hawaiian red shrimp</name>
    <dbReference type="NCBI Taxonomy" id="373956"/>
    <lineage>
        <taxon>Eukaryota</taxon>
        <taxon>Metazoa</taxon>
        <taxon>Ecdysozoa</taxon>
        <taxon>Arthropoda</taxon>
        <taxon>Crustacea</taxon>
        <taxon>Multicrustacea</taxon>
        <taxon>Malacostraca</taxon>
        <taxon>Eumalacostraca</taxon>
        <taxon>Eucarida</taxon>
        <taxon>Decapoda</taxon>
        <taxon>Pleocyemata</taxon>
        <taxon>Caridea</taxon>
        <taxon>Atyoidea</taxon>
        <taxon>Atyidae</taxon>
        <taxon>Halocaridina</taxon>
    </lineage>
</organism>
<feature type="binding site" evidence="19">
    <location>
        <position position="313"/>
    </location>
    <ligand>
        <name>substrate</name>
    </ligand>
</feature>
<feature type="binding site" evidence="19">
    <location>
        <position position="75"/>
    </location>
    <ligand>
        <name>pyridoxal 5'-phosphate</name>
        <dbReference type="ChEBI" id="CHEBI:597326"/>
    </ligand>
</feature>
<accession>A0AAN8X0T4</accession>
<comment type="caution">
    <text evidence="21">The sequence shown here is derived from an EMBL/GenBank/DDBJ whole genome shotgun (WGS) entry which is preliminary data.</text>
</comment>
<evidence type="ECO:0000256" key="10">
    <source>
        <dbReference type="ARBA" id="ARBA00022898"/>
    </source>
</evidence>
<dbReference type="InterPro" id="IPR015421">
    <property type="entry name" value="PyrdxlP-dep_Trfase_major"/>
</dbReference>
<keyword evidence="11 18" id="KW-0648">Protein biosynthesis</keyword>
<dbReference type="Pfam" id="PF05889">
    <property type="entry name" value="SepSecS"/>
    <property type="match status" value="1"/>
</dbReference>
<dbReference type="PANTHER" id="PTHR12944:SF2">
    <property type="entry name" value="O-PHOSPHOSERYL-TRNA(SEC) SELENIUM TRANSFERASE"/>
    <property type="match status" value="1"/>
</dbReference>
<dbReference type="InterPro" id="IPR015424">
    <property type="entry name" value="PyrdxlP-dep_Trfase"/>
</dbReference>
<dbReference type="PIRSF" id="PIRSF017689">
    <property type="entry name" value="SepSecS"/>
    <property type="match status" value="1"/>
</dbReference>